<evidence type="ECO:0000256" key="1">
    <source>
        <dbReference type="ARBA" id="ARBA00022729"/>
    </source>
</evidence>
<keyword evidence="2" id="KW-1015">Disulfide bond</keyword>
<feature type="chain" id="PRO_5034460130" evidence="4">
    <location>
        <begin position="20"/>
        <end position="129"/>
    </location>
</feature>
<keyword evidence="6" id="KW-1185">Reference proteome</keyword>
<sequence length="129" mass="14430">IYFHSTSLLLLTLTLRARSASLPGVLPRPSIWAEPGPVIPRGQPVTIVCQGPAGVEIFHLEKEGRRSYQCVRNPLPETQARFLIPTASEDAARLYRHIYYKGVSWSEHSQQLHLEVTGRWQGPGSSGWT</sequence>
<accession>A0A8C7BKD9</accession>
<dbReference type="PANTHER" id="PTHR11738:SF129">
    <property type="entry name" value="LEUKOCYTE-ASSOCIATED IMMUNOGLOBULIN-LIKE RECEPTOR 1"/>
    <property type="match status" value="1"/>
</dbReference>
<dbReference type="InterPro" id="IPR013783">
    <property type="entry name" value="Ig-like_fold"/>
</dbReference>
<evidence type="ECO:0000256" key="3">
    <source>
        <dbReference type="ARBA" id="ARBA00023319"/>
    </source>
</evidence>
<dbReference type="InterPro" id="IPR050412">
    <property type="entry name" value="Ig-like_Receptors_ImmuneReg"/>
</dbReference>
<keyword evidence="3" id="KW-0393">Immunoglobulin domain</keyword>
<evidence type="ECO:0000256" key="2">
    <source>
        <dbReference type="ARBA" id="ARBA00023157"/>
    </source>
</evidence>
<dbReference type="Proteomes" id="UP000694425">
    <property type="component" value="Unplaced"/>
</dbReference>
<dbReference type="FunFam" id="2.60.40.10:FF:000049">
    <property type="entry name" value="Leukocyte immunoglobulin-like receptor subfamily B member 1"/>
    <property type="match status" value="1"/>
</dbReference>
<dbReference type="Gene3D" id="2.60.40.10">
    <property type="entry name" value="Immunoglobulins"/>
    <property type="match status" value="1"/>
</dbReference>
<dbReference type="AlphaFoldDB" id="A0A8C7BKD9"/>
<dbReference type="InterPro" id="IPR036179">
    <property type="entry name" value="Ig-like_dom_sf"/>
</dbReference>
<dbReference type="PANTHER" id="PTHR11738">
    <property type="entry name" value="MHC CLASS I NK CELL RECEPTOR"/>
    <property type="match status" value="1"/>
</dbReference>
<reference evidence="5" key="1">
    <citation type="submission" date="2025-08" db="UniProtKB">
        <authorList>
            <consortium name="Ensembl"/>
        </authorList>
    </citation>
    <scope>IDENTIFICATION</scope>
</reference>
<evidence type="ECO:0000256" key="4">
    <source>
        <dbReference type="SAM" id="SignalP"/>
    </source>
</evidence>
<name>A0A8C7BKD9_NEOVI</name>
<organism evidence="5 6">
    <name type="scientific">Neovison vison</name>
    <name type="common">American mink</name>
    <name type="synonym">Mustela vison</name>
    <dbReference type="NCBI Taxonomy" id="452646"/>
    <lineage>
        <taxon>Eukaryota</taxon>
        <taxon>Metazoa</taxon>
        <taxon>Chordata</taxon>
        <taxon>Craniata</taxon>
        <taxon>Vertebrata</taxon>
        <taxon>Euteleostomi</taxon>
        <taxon>Mammalia</taxon>
        <taxon>Eutheria</taxon>
        <taxon>Laurasiatheria</taxon>
        <taxon>Carnivora</taxon>
        <taxon>Caniformia</taxon>
        <taxon>Musteloidea</taxon>
        <taxon>Mustelidae</taxon>
        <taxon>Mustelinae</taxon>
        <taxon>Neogale</taxon>
    </lineage>
</organism>
<protein>
    <submittedName>
        <fullName evidence="5">Uncharacterized protein</fullName>
    </submittedName>
</protein>
<dbReference type="GO" id="GO:0005886">
    <property type="term" value="C:plasma membrane"/>
    <property type="evidence" value="ECO:0007669"/>
    <property type="project" value="TreeGrafter"/>
</dbReference>
<dbReference type="Ensembl" id="ENSNVIT00000023342.1">
    <property type="protein sequence ID" value="ENSNVIP00000020033.1"/>
    <property type="gene ID" value="ENSNVIG00000015701.1"/>
</dbReference>
<feature type="signal peptide" evidence="4">
    <location>
        <begin position="1"/>
        <end position="19"/>
    </location>
</feature>
<reference evidence="5" key="2">
    <citation type="submission" date="2025-09" db="UniProtKB">
        <authorList>
            <consortium name="Ensembl"/>
        </authorList>
    </citation>
    <scope>IDENTIFICATION</scope>
</reference>
<dbReference type="GeneTree" id="ENSGT01100000263478"/>
<proteinExistence type="predicted"/>
<keyword evidence="1 4" id="KW-0732">Signal</keyword>
<evidence type="ECO:0000313" key="6">
    <source>
        <dbReference type="Proteomes" id="UP000694425"/>
    </source>
</evidence>
<dbReference type="SUPFAM" id="SSF48726">
    <property type="entry name" value="Immunoglobulin"/>
    <property type="match status" value="1"/>
</dbReference>
<dbReference type="GO" id="GO:0002764">
    <property type="term" value="P:immune response-regulating signaling pathway"/>
    <property type="evidence" value="ECO:0007669"/>
    <property type="project" value="TreeGrafter"/>
</dbReference>
<evidence type="ECO:0000313" key="5">
    <source>
        <dbReference type="Ensembl" id="ENSNVIP00000020033.1"/>
    </source>
</evidence>